<comment type="caution">
    <text evidence="2">The sequence shown here is derived from an EMBL/GenBank/DDBJ whole genome shotgun (WGS) entry which is preliminary data.</text>
</comment>
<evidence type="ECO:0000256" key="1">
    <source>
        <dbReference type="SAM" id="MobiDB-lite"/>
    </source>
</evidence>
<proteinExistence type="predicted"/>
<feature type="compositionally biased region" description="Basic and acidic residues" evidence="1">
    <location>
        <begin position="201"/>
        <end position="239"/>
    </location>
</feature>
<reference evidence="2" key="1">
    <citation type="thesis" date="2020" institute="ProQuest LLC" country="789 East Eisenhower Parkway, Ann Arbor, MI, USA">
        <title>Comparative Genomics and Chromosome Evolution.</title>
        <authorList>
            <person name="Mudd A.B."/>
        </authorList>
    </citation>
    <scope>NUCLEOTIDE SEQUENCE</scope>
    <source>
        <strain evidence="2">Female2</strain>
        <tissue evidence="2">Blood</tissue>
    </source>
</reference>
<dbReference type="GO" id="GO:0005847">
    <property type="term" value="C:mRNA cleavage and polyadenylation specificity factor complex"/>
    <property type="evidence" value="ECO:0007669"/>
    <property type="project" value="TreeGrafter"/>
</dbReference>
<feature type="compositionally biased region" description="Polar residues" evidence="1">
    <location>
        <begin position="167"/>
        <end position="178"/>
    </location>
</feature>
<keyword evidence="3" id="KW-1185">Reference proteome</keyword>
<dbReference type="EMBL" id="JAACNH010000003">
    <property type="protein sequence ID" value="KAG8448121.1"/>
    <property type="molecule type" value="Genomic_DNA"/>
</dbReference>
<evidence type="ECO:0000313" key="2">
    <source>
        <dbReference type="EMBL" id="KAG8448121.1"/>
    </source>
</evidence>
<dbReference type="AlphaFoldDB" id="A0A8T2K0E8"/>
<dbReference type="OrthoDB" id="1917198at2759"/>
<feature type="compositionally biased region" description="Basic and acidic residues" evidence="1">
    <location>
        <begin position="251"/>
        <end position="266"/>
    </location>
</feature>
<dbReference type="PANTHER" id="PTHR13484">
    <property type="entry name" value="FIP1-LIKE 1 PROTEIN"/>
    <property type="match status" value="1"/>
</dbReference>
<sequence length="266" mass="30942">MWCCITTVEGRRWDCPEPDEIPIQVGGDNGYKPHPIVQHQLPPPPLLPPPPIPQNPPLFSGLPPPHFLQRPPPTTQVLPPPLHPPALLPPPLIPPPPLNIPSLSGPLSTYNTRPPQRQGYNTLEPGILRYPTPSHTTWVTTSDRGTNSTVRNDWGLSREREWDLERNQNQITNMNSKNGGRRYVYYGRDSDHQRKHHRSREHSWDQEDRPRGEHRQKDREDSYRHKSSRRKTDSEEQESHKRHKRKKSKRGKEEKNCDDGRRESRD</sequence>
<protein>
    <submittedName>
        <fullName evidence="2">Uncharacterized protein</fullName>
    </submittedName>
</protein>
<organism evidence="2 3">
    <name type="scientific">Hymenochirus boettgeri</name>
    <name type="common">Congo dwarf clawed frog</name>
    <dbReference type="NCBI Taxonomy" id="247094"/>
    <lineage>
        <taxon>Eukaryota</taxon>
        <taxon>Metazoa</taxon>
        <taxon>Chordata</taxon>
        <taxon>Craniata</taxon>
        <taxon>Vertebrata</taxon>
        <taxon>Euteleostomi</taxon>
        <taxon>Amphibia</taxon>
        <taxon>Batrachia</taxon>
        <taxon>Anura</taxon>
        <taxon>Pipoidea</taxon>
        <taxon>Pipidae</taxon>
        <taxon>Pipinae</taxon>
        <taxon>Hymenochirus</taxon>
    </lineage>
</organism>
<dbReference type="InterPro" id="IPR051187">
    <property type="entry name" value="Pre-mRNA_3'-end_processing_reg"/>
</dbReference>
<name>A0A8T2K0E8_9PIPI</name>
<dbReference type="PANTHER" id="PTHR13484:SF8">
    <property type="entry name" value="PRE-MRNA 3'-END-PROCESSING FACTOR FIP1"/>
    <property type="match status" value="1"/>
</dbReference>
<evidence type="ECO:0000313" key="3">
    <source>
        <dbReference type="Proteomes" id="UP000812440"/>
    </source>
</evidence>
<feature type="region of interest" description="Disordered" evidence="1">
    <location>
        <begin position="165"/>
        <end position="266"/>
    </location>
</feature>
<dbReference type="Proteomes" id="UP000812440">
    <property type="component" value="Chromosome 8_10"/>
</dbReference>
<accession>A0A8T2K0E8</accession>
<feature type="compositionally biased region" description="Basic residues" evidence="1">
    <location>
        <begin position="240"/>
        <end position="250"/>
    </location>
</feature>
<gene>
    <name evidence="2" type="ORF">GDO86_015279</name>
</gene>